<feature type="transmembrane region" description="Helical" evidence="10">
    <location>
        <begin position="421"/>
        <end position="440"/>
    </location>
</feature>
<feature type="transmembrane region" description="Helical" evidence="10">
    <location>
        <begin position="156"/>
        <end position="182"/>
    </location>
</feature>
<dbReference type="PANTHER" id="PTHR48086:SF6">
    <property type="entry name" value="CATION_ACETATE SYMPORTER ACTP"/>
    <property type="match status" value="1"/>
</dbReference>
<dbReference type="CDD" id="cd11480">
    <property type="entry name" value="SLC5sbd_u4"/>
    <property type="match status" value="1"/>
</dbReference>
<comment type="caution">
    <text evidence="11">The sequence shown here is derived from an EMBL/GenBank/DDBJ whole genome shotgun (WGS) entry which is preliminary data.</text>
</comment>
<evidence type="ECO:0000256" key="3">
    <source>
        <dbReference type="ARBA" id="ARBA00022448"/>
    </source>
</evidence>
<reference evidence="11 12" key="1">
    <citation type="submission" date="2020-08" db="EMBL/GenBank/DDBJ databases">
        <title>Genomic Encyclopedia of Type Strains, Phase III (KMG-III): the genomes of soil and plant-associated and newly described type strains.</title>
        <authorList>
            <person name="Whitman W."/>
        </authorList>
    </citation>
    <scope>NUCLEOTIDE SEQUENCE [LARGE SCALE GENOMIC DNA]</scope>
    <source>
        <strain evidence="11 12">CECT 3265</strain>
    </source>
</reference>
<feature type="transmembrane region" description="Helical" evidence="10">
    <location>
        <begin position="446"/>
        <end position="467"/>
    </location>
</feature>
<feature type="transmembrane region" description="Helical" evidence="10">
    <location>
        <begin position="519"/>
        <end position="539"/>
    </location>
</feature>
<feature type="transmembrane region" description="Helical" evidence="10">
    <location>
        <begin position="224"/>
        <end position="243"/>
    </location>
</feature>
<dbReference type="FunFam" id="1.20.1730.10:FF:000009">
    <property type="entry name" value="Cation acetate symporter"/>
    <property type="match status" value="1"/>
</dbReference>
<proteinExistence type="inferred from homology"/>
<keyword evidence="7 10" id="KW-1133">Transmembrane helix</keyword>
<feature type="transmembrane region" description="Helical" evidence="10">
    <location>
        <begin position="111"/>
        <end position="129"/>
    </location>
</feature>
<organism evidence="11 12">
    <name type="scientific">Streptomyces netropsis</name>
    <name type="common">Streptoverticillium netropsis</name>
    <dbReference type="NCBI Taxonomy" id="55404"/>
    <lineage>
        <taxon>Bacteria</taxon>
        <taxon>Bacillati</taxon>
        <taxon>Actinomycetota</taxon>
        <taxon>Actinomycetes</taxon>
        <taxon>Kitasatosporales</taxon>
        <taxon>Streptomycetaceae</taxon>
        <taxon>Streptomyces</taxon>
    </lineage>
</organism>
<dbReference type="GO" id="GO:0015123">
    <property type="term" value="F:acetate transmembrane transporter activity"/>
    <property type="evidence" value="ECO:0007669"/>
    <property type="project" value="TreeGrafter"/>
</dbReference>
<dbReference type="EMBL" id="JACHJG010000001">
    <property type="protein sequence ID" value="MBB4884952.1"/>
    <property type="molecule type" value="Genomic_DNA"/>
</dbReference>
<keyword evidence="12" id="KW-1185">Reference proteome</keyword>
<name>A0A7W7L794_STRNE</name>
<accession>A0A7W7L794</accession>
<evidence type="ECO:0000256" key="4">
    <source>
        <dbReference type="ARBA" id="ARBA00022475"/>
    </source>
</evidence>
<protein>
    <submittedName>
        <fullName evidence="11">Cation/acetate symporter</fullName>
    </submittedName>
</protein>
<dbReference type="PROSITE" id="PS50283">
    <property type="entry name" value="NA_SOLUT_SYMP_3"/>
    <property type="match status" value="1"/>
</dbReference>
<keyword evidence="8 10" id="KW-0472">Membrane</keyword>
<evidence type="ECO:0000256" key="8">
    <source>
        <dbReference type="ARBA" id="ARBA00023136"/>
    </source>
</evidence>
<feature type="transmembrane region" description="Helical" evidence="10">
    <location>
        <begin position="41"/>
        <end position="61"/>
    </location>
</feature>
<evidence type="ECO:0000313" key="12">
    <source>
        <dbReference type="Proteomes" id="UP000556436"/>
    </source>
</evidence>
<dbReference type="GO" id="GO:0006847">
    <property type="term" value="P:plasma membrane acetate transport"/>
    <property type="evidence" value="ECO:0007669"/>
    <property type="project" value="TreeGrafter"/>
</dbReference>
<comment type="similarity">
    <text evidence="2 9">Belongs to the sodium:solute symporter (SSF) (TC 2.A.21) family.</text>
</comment>
<gene>
    <name evidence="11" type="ORF">FHS38_000961</name>
</gene>
<feature type="transmembrane region" description="Helical" evidence="10">
    <location>
        <begin position="194"/>
        <end position="212"/>
    </location>
</feature>
<feature type="transmembrane region" description="Helical" evidence="10">
    <location>
        <begin position="313"/>
        <end position="338"/>
    </location>
</feature>
<evidence type="ECO:0000313" key="11">
    <source>
        <dbReference type="EMBL" id="MBB4884952.1"/>
    </source>
</evidence>
<dbReference type="Gene3D" id="1.20.1730.10">
    <property type="entry name" value="Sodium/glucose cotransporter"/>
    <property type="match status" value="1"/>
</dbReference>
<dbReference type="GO" id="GO:0015293">
    <property type="term" value="F:symporter activity"/>
    <property type="evidence" value="ECO:0007669"/>
    <property type="project" value="UniProtKB-KW"/>
</dbReference>
<keyword evidence="3" id="KW-0813">Transport</keyword>
<evidence type="ECO:0000256" key="9">
    <source>
        <dbReference type="RuleBase" id="RU362091"/>
    </source>
</evidence>
<dbReference type="AlphaFoldDB" id="A0A7W7L794"/>
<feature type="transmembrane region" description="Helical" evidence="10">
    <location>
        <begin position="82"/>
        <end position="105"/>
    </location>
</feature>
<keyword evidence="5 10" id="KW-0812">Transmembrane</keyword>
<dbReference type="InterPro" id="IPR050277">
    <property type="entry name" value="Sodium:Solute_Symporter"/>
</dbReference>
<dbReference type="GO" id="GO:0005886">
    <property type="term" value="C:plasma membrane"/>
    <property type="evidence" value="ECO:0007669"/>
    <property type="project" value="UniProtKB-SubCell"/>
</dbReference>
<keyword evidence="6" id="KW-0769">Symport</keyword>
<feature type="transmembrane region" description="Helical" evidence="10">
    <location>
        <begin position="372"/>
        <end position="400"/>
    </location>
</feature>
<keyword evidence="4" id="KW-1003">Cell membrane</keyword>
<feature type="transmembrane region" description="Helical" evidence="10">
    <location>
        <begin position="279"/>
        <end position="301"/>
    </location>
</feature>
<dbReference type="InterPro" id="IPR038377">
    <property type="entry name" value="Na/Glc_symporter_sf"/>
</dbReference>
<evidence type="ECO:0000256" key="5">
    <source>
        <dbReference type="ARBA" id="ARBA00022692"/>
    </source>
</evidence>
<dbReference type="Pfam" id="PF00474">
    <property type="entry name" value="SSF"/>
    <property type="match status" value="1"/>
</dbReference>
<evidence type="ECO:0000256" key="2">
    <source>
        <dbReference type="ARBA" id="ARBA00006434"/>
    </source>
</evidence>
<evidence type="ECO:0000256" key="10">
    <source>
        <dbReference type="SAM" id="Phobius"/>
    </source>
</evidence>
<dbReference type="PANTHER" id="PTHR48086">
    <property type="entry name" value="SODIUM/PROLINE SYMPORTER-RELATED"/>
    <property type="match status" value="1"/>
</dbReference>
<dbReference type="Proteomes" id="UP000556436">
    <property type="component" value="Unassembled WGS sequence"/>
</dbReference>
<sequence length="563" mass="58224">MSAAMTAVGSGIGSVAGTDPATGLSLAQPLAAAAASDHRTLIITLFSVFVAATLAITVWAGRQTKDATDFYAGGRSFTGFQNGLAISGDYMSAASFLGIAGAIALFGYDGFLYSIGFLVAWLVALLLVAEPLRNSGRFTMADVLAYRLKQRPVRTAAGTSTIVVSIFYLLAQMVGAGALVALLLGATGEGSRRWIIALVGVVMVLYVTIGGMKGTTWVQIVKAVLLIAGTLLITVLVLTKFNWNISTLLGEAAKESGKGRAFLEPGLQYGKDGTSKLNFISLGIALVLGTAGLPHILIRFYTVPTAKAARKSVNWAIGIIGAFYLMTIALGFGAAALVGSKKIIASNESGNTAAPLLAQEIGGGAGSTGGAILLAVISAVAFATILAVVAGLTLASSASFAHDLWANVIRKGRTSEKEEILTAKFAAVAIGAVSIALGIFAHRLNAAALVALAFAVAASANLPTILYSLFWKRFTTQGALWSIYGGLISSVTLVIFSPVLSGNEKALFPGMDFDYFPLANPGLVSIPLGFLLGWLGSLLSRETPDAKKYAELEVRSLTGFGAH</sequence>
<dbReference type="InterPro" id="IPR001734">
    <property type="entry name" value="Na/solute_symporter"/>
</dbReference>
<evidence type="ECO:0000256" key="1">
    <source>
        <dbReference type="ARBA" id="ARBA00004651"/>
    </source>
</evidence>
<evidence type="ECO:0000256" key="7">
    <source>
        <dbReference type="ARBA" id="ARBA00022989"/>
    </source>
</evidence>
<comment type="subcellular location">
    <subcellularLocation>
        <location evidence="1">Cell membrane</location>
        <topology evidence="1">Multi-pass membrane protein</topology>
    </subcellularLocation>
</comment>
<feature type="transmembrane region" description="Helical" evidence="10">
    <location>
        <begin position="479"/>
        <end position="499"/>
    </location>
</feature>
<evidence type="ECO:0000256" key="6">
    <source>
        <dbReference type="ARBA" id="ARBA00022847"/>
    </source>
</evidence>